<protein>
    <submittedName>
        <fullName evidence="2">Nuclear transport factor 2 family protein</fullName>
    </submittedName>
</protein>
<feature type="domain" description="SnoaL-like" evidence="1">
    <location>
        <begin position="12"/>
        <end position="134"/>
    </location>
</feature>
<proteinExistence type="predicted"/>
<comment type="caution">
    <text evidence="2">The sequence shown here is derived from an EMBL/GenBank/DDBJ whole genome shotgun (WGS) entry which is preliminary data.</text>
</comment>
<dbReference type="Pfam" id="PF13577">
    <property type="entry name" value="SnoaL_4"/>
    <property type="match status" value="1"/>
</dbReference>
<dbReference type="InterPro" id="IPR032710">
    <property type="entry name" value="NTF2-like_dom_sf"/>
</dbReference>
<dbReference type="Gene3D" id="3.10.450.50">
    <property type="match status" value="1"/>
</dbReference>
<dbReference type="Proteomes" id="UP000235005">
    <property type="component" value="Unassembled WGS sequence"/>
</dbReference>
<name>A0A2N5X2Q1_9GAMM</name>
<evidence type="ECO:0000259" key="1">
    <source>
        <dbReference type="Pfam" id="PF13577"/>
    </source>
</evidence>
<sequence length="213" mass="25019">MSQKELLARIDRLEALDEIRQLPAKYALSLDMRDLDSHVNLFAPDIRVSRDKVGRAHLKRWLDDTLRLQFTGTSHHTGNHIIEFDDVDHAHGVVYSKNEHETPCADGSIEWVIMQMVYWDNYERVEGRWYFRRRLPCYWYATDLNKPPVGDNKMRWPDREPYAGAFHDLWPSWESFWDNPPDADEPEVAAPAPLDQFLSTMRGDAGEPKIRVR</sequence>
<dbReference type="OrthoDB" id="1492465at2"/>
<reference evidence="2 3" key="1">
    <citation type="submission" date="2018-01" db="EMBL/GenBank/DDBJ databases">
        <title>The draft genome sequence of Halioglobus lutimaris HF004.</title>
        <authorList>
            <person name="Du Z.-J."/>
            <person name="Shi M.-J."/>
        </authorList>
    </citation>
    <scope>NUCLEOTIDE SEQUENCE [LARGE SCALE GENOMIC DNA]</scope>
    <source>
        <strain evidence="2 3">HF004</strain>
    </source>
</reference>
<accession>A0A2N5X2Q1</accession>
<dbReference type="AlphaFoldDB" id="A0A2N5X2Q1"/>
<dbReference type="RefSeq" id="WP_076001482.1">
    <property type="nucleotide sequence ID" value="NZ_PKUS01000011.1"/>
</dbReference>
<evidence type="ECO:0000313" key="2">
    <source>
        <dbReference type="EMBL" id="PLW68773.1"/>
    </source>
</evidence>
<keyword evidence="3" id="KW-1185">Reference proteome</keyword>
<gene>
    <name evidence="2" type="ORF">C0039_10900</name>
</gene>
<evidence type="ECO:0000313" key="3">
    <source>
        <dbReference type="Proteomes" id="UP000235005"/>
    </source>
</evidence>
<organism evidence="2 3">
    <name type="scientific">Pseudohalioglobus lutimaris</name>
    <dbReference type="NCBI Taxonomy" id="1737061"/>
    <lineage>
        <taxon>Bacteria</taxon>
        <taxon>Pseudomonadati</taxon>
        <taxon>Pseudomonadota</taxon>
        <taxon>Gammaproteobacteria</taxon>
        <taxon>Cellvibrionales</taxon>
        <taxon>Halieaceae</taxon>
        <taxon>Pseudohalioglobus</taxon>
    </lineage>
</organism>
<dbReference type="SUPFAM" id="SSF54427">
    <property type="entry name" value="NTF2-like"/>
    <property type="match status" value="1"/>
</dbReference>
<dbReference type="InterPro" id="IPR037401">
    <property type="entry name" value="SnoaL-like"/>
</dbReference>
<dbReference type="EMBL" id="PKUS01000011">
    <property type="protein sequence ID" value="PLW68773.1"/>
    <property type="molecule type" value="Genomic_DNA"/>
</dbReference>